<organism evidence="2 3">
    <name type="scientific">Tabrizicola oligotrophica</name>
    <dbReference type="NCBI Taxonomy" id="2710650"/>
    <lineage>
        <taxon>Bacteria</taxon>
        <taxon>Pseudomonadati</taxon>
        <taxon>Pseudomonadota</taxon>
        <taxon>Alphaproteobacteria</taxon>
        <taxon>Rhodobacterales</taxon>
        <taxon>Paracoccaceae</taxon>
        <taxon>Tabrizicola</taxon>
    </lineage>
</organism>
<reference evidence="2 3" key="1">
    <citation type="submission" date="2020-02" db="EMBL/GenBank/DDBJ databases">
        <authorList>
            <person name="Chen W.-M."/>
        </authorList>
    </citation>
    <scope>NUCLEOTIDE SEQUENCE [LARGE SCALE GENOMIC DNA]</scope>
    <source>
        <strain evidence="2 3">KMS-5</strain>
    </source>
</reference>
<sequence length="79" mass="9100">MTQTDGLPIHLTHVDPDQNMARFYEMSIQPTLFGEASLFRNWGRIGTRGQAMMVTYLEADEAVAAVAKLERQKRRRGYR</sequence>
<protein>
    <submittedName>
        <fullName evidence="2">WGR domain-containing protein</fullName>
    </submittedName>
</protein>
<keyword evidence="3" id="KW-1185">Reference proteome</keyword>
<comment type="caution">
    <text evidence="2">The sequence shown here is derived from an EMBL/GenBank/DDBJ whole genome shotgun (WGS) entry which is preliminary data.</text>
</comment>
<proteinExistence type="predicted"/>
<accession>A0A6M0QWY2</accession>
<dbReference type="InterPro" id="IPR036930">
    <property type="entry name" value="WGR_dom_sf"/>
</dbReference>
<dbReference type="InterPro" id="IPR008893">
    <property type="entry name" value="WGR_domain"/>
</dbReference>
<name>A0A6M0QWY2_9RHOB</name>
<dbReference type="Pfam" id="PF05406">
    <property type="entry name" value="WGR"/>
    <property type="match status" value="1"/>
</dbReference>
<dbReference type="Proteomes" id="UP000477782">
    <property type="component" value="Unassembled WGS sequence"/>
</dbReference>
<dbReference type="SMART" id="SM00773">
    <property type="entry name" value="WGR"/>
    <property type="match status" value="1"/>
</dbReference>
<evidence type="ECO:0000313" key="2">
    <source>
        <dbReference type="EMBL" id="NEY92006.1"/>
    </source>
</evidence>
<evidence type="ECO:0000259" key="1">
    <source>
        <dbReference type="PROSITE" id="PS51977"/>
    </source>
</evidence>
<dbReference type="SUPFAM" id="SSF142921">
    <property type="entry name" value="WGR domain-like"/>
    <property type="match status" value="1"/>
</dbReference>
<dbReference type="Gene3D" id="2.20.140.10">
    <property type="entry name" value="WGR domain"/>
    <property type="match status" value="1"/>
</dbReference>
<dbReference type="AlphaFoldDB" id="A0A6M0QWY2"/>
<dbReference type="PROSITE" id="PS51977">
    <property type="entry name" value="WGR"/>
    <property type="match status" value="1"/>
</dbReference>
<dbReference type="RefSeq" id="WP_164627934.1">
    <property type="nucleotide sequence ID" value="NZ_JAAIVJ010000018.1"/>
</dbReference>
<gene>
    <name evidence="2" type="ORF">G4Z14_17075</name>
</gene>
<dbReference type="InterPro" id="IPR049809">
    <property type="entry name" value="YehF/YfeS-like_WGR"/>
</dbReference>
<dbReference type="EMBL" id="JAAIVJ010000018">
    <property type="protein sequence ID" value="NEY92006.1"/>
    <property type="molecule type" value="Genomic_DNA"/>
</dbReference>
<evidence type="ECO:0000313" key="3">
    <source>
        <dbReference type="Proteomes" id="UP000477782"/>
    </source>
</evidence>
<dbReference type="CDD" id="cd07996">
    <property type="entry name" value="WGR_MMR_like"/>
    <property type="match status" value="1"/>
</dbReference>
<feature type="domain" description="WGR" evidence="1">
    <location>
        <begin position="1"/>
        <end position="79"/>
    </location>
</feature>